<evidence type="ECO:0000259" key="5">
    <source>
        <dbReference type="PROSITE" id="PS50865"/>
    </source>
</evidence>
<proteinExistence type="predicted"/>
<dbReference type="Gene3D" id="6.10.140.2220">
    <property type="match status" value="1"/>
</dbReference>
<dbReference type="Pfam" id="PF01753">
    <property type="entry name" value="zf-MYND"/>
    <property type="match status" value="1"/>
</dbReference>
<dbReference type="Proteomes" id="UP000467700">
    <property type="component" value="Unassembled WGS sequence"/>
</dbReference>
<dbReference type="SUPFAM" id="SSF144232">
    <property type="entry name" value="HIT/MYND zinc finger-like"/>
    <property type="match status" value="1"/>
</dbReference>
<dbReference type="InterPro" id="IPR002893">
    <property type="entry name" value="Znf_MYND"/>
</dbReference>
<dbReference type="EMBL" id="CACVBS010000062">
    <property type="protein sequence ID" value="CAA7267740.1"/>
    <property type="molecule type" value="Genomic_DNA"/>
</dbReference>
<name>A0A8S0WF93_CYCAE</name>
<keyword evidence="2 4" id="KW-0863">Zinc-finger</keyword>
<dbReference type="AlphaFoldDB" id="A0A8S0WF93"/>
<keyword evidence="7" id="KW-1185">Reference proteome</keyword>
<gene>
    <name evidence="6" type="ORF">AAE3_LOCUS9992</name>
</gene>
<evidence type="ECO:0000256" key="1">
    <source>
        <dbReference type="ARBA" id="ARBA00022723"/>
    </source>
</evidence>
<dbReference type="PROSITE" id="PS50865">
    <property type="entry name" value="ZF_MYND_2"/>
    <property type="match status" value="1"/>
</dbReference>
<keyword evidence="1" id="KW-0479">Metal-binding</keyword>
<evidence type="ECO:0000313" key="6">
    <source>
        <dbReference type="EMBL" id="CAA7267740.1"/>
    </source>
</evidence>
<dbReference type="GO" id="GO:0008270">
    <property type="term" value="F:zinc ion binding"/>
    <property type="evidence" value="ECO:0007669"/>
    <property type="project" value="UniProtKB-KW"/>
</dbReference>
<evidence type="ECO:0000256" key="2">
    <source>
        <dbReference type="ARBA" id="ARBA00022771"/>
    </source>
</evidence>
<feature type="domain" description="MYND-type" evidence="5">
    <location>
        <begin position="415"/>
        <end position="454"/>
    </location>
</feature>
<evidence type="ECO:0000256" key="3">
    <source>
        <dbReference type="ARBA" id="ARBA00022833"/>
    </source>
</evidence>
<dbReference type="OrthoDB" id="3069646at2759"/>
<reference evidence="6 7" key="1">
    <citation type="submission" date="2020-01" db="EMBL/GenBank/DDBJ databases">
        <authorList>
            <person name="Gupta K D."/>
        </authorList>
    </citation>
    <scope>NUCLEOTIDE SEQUENCE [LARGE SCALE GENOMIC DNA]</scope>
</reference>
<protein>
    <recommendedName>
        <fullName evidence="5">MYND-type domain-containing protein</fullName>
    </recommendedName>
</protein>
<evidence type="ECO:0000256" key="4">
    <source>
        <dbReference type="PROSITE-ProRule" id="PRU00134"/>
    </source>
</evidence>
<keyword evidence="3" id="KW-0862">Zinc</keyword>
<evidence type="ECO:0000313" key="7">
    <source>
        <dbReference type="Proteomes" id="UP000467700"/>
    </source>
</evidence>
<organism evidence="6 7">
    <name type="scientific">Cyclocybe aegerita</name>
    <name type="common">Black poplar mushroom</name>
    <name type="synonym">Agrocybe aegerita</name>
    <dbReference type="NCBI Taxonomy" id="1973307"/>
    <lineage>
        <taxon>Eukaryota</taxon>
        <taxon>Fungi</taxon>
        <taxon>Dikarya</taxon>
        <taxon>Basidiomycota</taxon>
        <taxon>Agaricomycotina</taxon>
        <taxon>Agaricomycetes</taxon>
        <taxon>Agaricomycetidae</taxon>
        <taxon>Agaricales</taxon>
        <taxon>Agaricineae</taxon>
        <taxon>Bolbitiaceae</taxon>
        <taxon>Cyclocybe</taxon>
    </lineage>
</organism>
<comment type="caution">
    <text evidence="6">The sequence shown here is derived from an EMBL/GenBank/DDBJ whole genome shotgun (WGS) entry which is preliminary data.</text>
</comment>
<accession>A0A8S0WF93</accession>
<sequence>MADYFPAHFKDALDHVDVDVGSQPDVKDFAYCLKLYSTCLRYIRRFLLKREAQHLFSVKQALTDHADGILVCLWSAFQHMFPFESRQLDPTLISASADFIAAVFKVNDPWPDDREDEQLEESGSAFERLEILCLQTPVIEIVDHCFFFADNDDLRRKSMKTRELVHEINYPMDLDVNPPDKYYRVLKKGPTRKRFDHLFASNISADCMLPILQEFELGVAGKAPRPLWEKALISSIKVVSDFSSDCETIPHNMFKEGVRIAHDIVKKLVQQKFGALRSHITEIVTKHQAAQVASSVILSAAKTLRWNGGKRGSNVSKYLQDRVLESIFLLPLLFEEMNSVKKWKAEELTFLHRLAKENASVWKHTFDSLRTLEASPDIHEDNAVLTYLHLWCHYGTLMGVQNLVDPIRGCCNADCDSFLRETDQSLGRCSRCRKIVYCSQNCQQSDWKLHKRHCNPAPP</sequence>